<dbReference type="Gramene" id="TraesWEE_scaffold_078284_01G000200.1">
    <property type="protein sequence ID" value="TraesWEE_scaffold_078284_01G000200.1"/>
    <property type="gene ID" value="TraesWEE_scaffold_078284_01G000200"/>
</dbReference>
<feature type="compositionally biased region" description="Basic residues" evidence="1">
    <location>
        <begin position="277"/>
        <end position="286"/>
    </location>
</feature>
<dbReference type="Gramene" id="TraesJAG4D03G02443350.2">
    <property type="protein sequence ID" value="TraesJAG4D03G02443350.2"/>
    <property type="gene ID" value="TraesJAG4D03G02443350"/>
</dbReference>
<evidence type="ECO:0000313" key="2">
    <source>
        <dbReference type="EnsemblPlants" id="TraesCS4D02G103200.1"/>
    </source>
</evidence>
<dbReference type="Gramene" id="TraesMAC4D03G02444020.2">
    <property type="protein sequence ID" value="TraesMAC4D03G02444020.2"/>
    <property type="gene ID" value="TraesMAC4D03G02444020"/>
</dbReference>
<dbReference type="Gramene" id="TraesSTA4D03G02441030.2">
    <property type="protein sequence ID" value="TraesSTA4D03G02441030.2"/>
    <property type="gene ID" value="TraesSTA4D03G02441030"/>
</dbReference>
<proteinExistence type="predicted"/>
<dbReference type="Gramene" id="TraesLAC4D03G02399130.2">
    <property type="protein sequence ID" value="TraesLAC4D03G02399130.2"/>
    <property type="gene ID" value="TraesLAC4D03G02399130"/>
</dbReference>
<dbReference type="Gramene" id="TraesSYM4D03G02473240.2">
    <property type="protein sequence ID" value="TraesSYM4D03G02473240.2"/>
    <property type="gene ID" value="TraesSYM4D03G02473240"/>
</dbReference>
<protein>
    <submittedName>
        <fullName evidence="2">Uncharacterized protein</fullName>
    </submittedName>
</protein>
<evidence type="ECO:0000313" key="3">
    <source>
        <dbReference type="Proteomes" id="UP000019116"/>
    </source>
</evidence>
<dbReference type="Gramene" id="TraesCLE_scaffold_024408_01G000600.1">
    <property type="protein sequence ID" value="TraesCLE_scaffold_024408_01G000600.1"/>
    <property type="gene ID" value="TraesCLE_scaffold_024408_01G000600"/>
</dbReference>
<dbReference type="Gramene" id="TraesCAD_scaffold_028307_01G000200.1">
    <property type="protein sequence ID" value="TraesCAD_scaffold_028307_01G000200.1"/>
    <property type="gene ID" value="TraesCAD_scaffold_028307_01G000200"/>
</dbReference>
<dbReference type="Gramene" id="TraesROB_scaffold_021874_01G000200.1">
    <property type="protein sequence ID" value="TraesROB_scaffold_021874_01G000200.1"/>
    <property type="gene ID" value="TraesROB_scaffold_021874_01G000200"/>
</dbReference>
<dbReference type="Gramene" id="TraesLDM4D03G02448010.2">
    <property type="protein sequence ID" value="TraesLDM4D03G02448010.2"/>
    <property type="gene ID" value="TraesLDM4D03G02448010"/>
</dbReference>
<dbReference type="EnsemblPlants" id="TraesCS4D02G103200.1">
    <property type="protein sequence ID" value="TraesCS4D02G103200.1"/>
    <property type="gene ID" value="TraesCS4D02G103200"/>
</dbReference>
<sequence length="351" mass="38823">MGSRPRLWPEEIRWCLGGSGSEGVALAIWGAPCGILPESEGLLRLFGWSRRSWSRPPPSPWWHTPPASLSAAVGTAGRCLLTVMWRTSMTGRRGPEPPCHSSPLRLLRPPRPSGHGRGGRRPGDRACRLHLALECGHQLALMVISYLNHQAGKRPGPVGGGMLEVCSGRERRWRARFDAHEGLQLGAATAPPTELFNAAAGAYLDDNDERASAKGKTDVQYIILDRVPSAASSGGACWMSSRRPWSGGASRKKARRDDGKESVRAGRPLLPNDFIRTRRLSHRTPRCPRPNVRSLSTCKNAGMRPERADLVTENRGDRENQQRKQQRPPRSATVHDPTHRRFARNNTIRGR</sequence>
<dbReference type="GeneID" id="123096349"/>
<feature type="compositionally biased region" description="Basic and acidic residues" evidence="1">
    <location>
        <begin position="304"/>
        <end position="322"/>
    </location>
</feature>
<feature type="region of interest" description="Disordered" evidence="1">
    <location>
        <begin position="231"/>
        <end position="351"/>
    </location>
</feature>
<dbReference type="Gramene" id="TraesARI4D03G02484470.2">
    <property type="protein sequence ID" value="TraesARI4D03G02484470.2"/>
    <property type="gene ID" value="TraesARI4D03G02484470"/>
</dbReference>
<feature type="compositionally biased region" description="Basic and acidic residues" evidence="1">
    <location>
        <begin position="255"/>
        <end position="264"/>
    </location>
</feature>
<dbReference type="Proteomes" id="UP000019116">
    <property type="component" value="Chromosome 4D"/>
</dbReference>
<reference evidence="2" key="2">
    <citation type="submission" date="2018-10" db="UniProtKB">
        <authorList>
            <consortium name="EnsemblPlants"/>
        </authorList>
    </citation>
    <scope>IDENTIFICATION</scope>
</reference>
<dbReference type="Gramene" id="TraesCS4D02G103200.1">
    <property type="protein sequence ID" value="TraesCS4D02G103200.1"/>
    <property type="gene ID" value="TraesCS4D02G103200"/>
</dbReference>
<dbReference type="Gramene" id="TraesJUL4D03G02464800.2">
    <property type="protein sequence ID" value="TraesJUL4D03G02464800.2"/>
    <property type="gene ID" value="TraesJUL4D03G02464800"/>
</dbReference>
<keyword evidence="3" id="KW-1185">Reference proteome</keyword>
<dbReference type="RefSeq" id="XP_044373987.1">
    <property type="nucleotide sequence ID" value="XM_044518052.1"/>
</dbReference>
<accession>A0A3B6JGB3</accession>
<reference evidence="2" key="1">
    <citation type="submission" date="2018-08" db="EMBL/GenBank/DDBJ databases">
        <authorList>
            <person name="Rossello M."/>
        </authorList>
    </citation>
    <scope>NUCLEOTIDE SEQUENCE [LARGE SCALE GENOMIC DNA]</scope>
    <source>
        <strain evidence="2">cv. Chinese Spring</strain>
    </source>
</reference>
<dbReference type="AlphaFoldDB" id="A0A3B6JGB3"/>
<name>A0A3B6JGB3_WHEAT</name>
<dbReference type="Gramene" id="TraesNOR4D03G02463610.1">
    <property type="protein sequence ID" value="TraesNOR4D03G02463610.1"/>
    <property type="gene ID" value="TraesNOR4D03G02463610"/>
</dbReference>
<feature type="region of interest" description="Disordered" evidence="1">
    <location>
        <begin position="90"/>
        <end position="123"/>
    </location>
</feature>
<evidence type="ECO:0000256" key="1">
    <source>
        <dbReference type="SAM" id="MobiDB-lite"/>
    </source>
</evidence>
<organism evidence="2">
    <name type="scientific">Triticum aestivum</name>
    <name type="common">Wheat</name>
    <dbReference type="NCBI Taxonomy" id="4565"/>
    <lineage>
        <taxon>Eukaryota</taxon>
        <taxon>Viridiplantae</taxon>
        <taxon>Streptophyta</taxon>
        <taxon>Embryophyta</taxon>
        <taxon>Tracheophyta</taxon>
        <taxon>Spermatophyta</taxon>
        <taxon>Magnoliopsida</taxon>
        <taxon>Liliopsida</taxon>
        <taxon>Poales</taxon>
        <taxon>Poaceae</taxon>
        <taxon>BOP clade</taxon>
        <taxon>Pooideae</taxon>
        <taxon>Triticodae</taxon>
        <taxon>Triticeae</taxon>
        <taxon>Triticinae</taxon>
        <taxon>Triticum</taxon>
    </lineage>
</organism>
<gene>
    <name evidence="2" type="primary">LOC123096349</name>
</gene>
<dbReference type="Gramene" id="TraesCS4D03G0204000.1">
    <property type="protein sequence ID" value="TraesCS4D03G0204000.1.CDS"/>
    <property type="gene ID" value="TraesCS4D03G0204000"/>
</dbReference>